<feature type="transmembrane region" description="Helical" evidence="17">
    <location>
        <begin position="553"/>
        <end position="574"/>
    </location>
</feature>
<feature type="transmembrane region" description="Helical" evidence="17">
    <location>
        <begin position="407"/>
        <end position="433"/>
    </location>
</feature>
<dbReference type="Pfam" id="PF00361">
    <property type="entry name" value="Proton_antipo_M"/>
    <property type="match status" value="1"/>
</dbReference>
<keyword evidence="18" id="KW-0732">Signal</keyword>
<keyword evidence="13 17" id="KW-0830">Ubiquinone</keyword>
<dbReference type="NCBIfam" id="NF005141">
    <property type="entry name" value="PRK06590.1"/>
    <property type="match status" value="1"/>
</dbReference>
<dbReference type="PANTHER" id="PTHR42829:SF2">
    <property type="entry name" value="NADH-UBIQUINONE OXIDOREDUCTASE CHAIN 5"/>
    <property type="match status" value="1"/>
</dbReference>
<evidence type="ECO:0000256" key="11">
    <source>
        <dbReference type="ARBA" id="ARBA00022989"/>
    </source>
</evidence>
<dbReference type="Pfam" id="PF06455">
    <property type="entry name" value="NADH5_C"/>
    <property type="match status" value="1"/>
</dbReference>
<dbReference type="InterPro" id="IPR003945">
    <property type="entry name" value="NU5C-like"/>
</dbReference>
<dbReference type="GO" id="GO:0008137">
    <property type="term" value="F:NADH dehydrogenase (ubiquinone) activity"/>
    <property type="evidence" value="ECO:0007669"/>
    <property type="project" value="UniProtKB-EC"/>
</dbReference>
<feature type="transmembrane region" description="Helical" evidence="17">
    <location>
        <begin position="135"/>
        <end position="154"/>
    </location>
</feature>
<protein>
    <recommendedName>
        <fullName evidence="4 17">NADH-ubiquinone oxidoreductase chain 5</fullName>
        <ecNumber evidence="3 17">7.1.1.2</ecNumber>
    </recommendedName>
</protein>
<feature type="transmembrane region" description="Helical" evidence="17">
    <location>
        <begin position="175"/>
        <end position="191"/>
    </location>
</feature>
<dbReference type="Proteomes" id="UP000007148">
    <property type="component" value="Mitochondrion MT"/>
</dbReference>
<dbReference type="NCBIfam" id="TIGR01974">
    <property type="entry name" value="NDH_I_L"/>
    <property type="match status" value="1"/>
</dbReference>
<keyword evidence="14 17" id="KW-0496">Mitochondrion</keyword>
<evidence type="ECO:0000259" key="19">
    <source>
        <dbReference type="Pfam" id="PF00361"/>
    </source>
</evidence>
<feature type="transmembrane region" description="Helical" evidence="17">
    <location>
        <begin position="83"/>
        <end position="101"/>
    </location>
</feature>
<keyword evidence="9" id="KW-1278">Translocase</keyword>
<dbReference type="Gene3D" id="1.20.5.2700">
    <property type="match status" value="1"/>
</dbReference>
<dbReference type="InParanoid" id="G4U3F8"/>
<feature type="transmembrane region" description="Helical" evidence="17">
    <location>
        <begin position="300"/>
        <end position="318"/>
    </location>
</feature>
<evidence type="ECO:0000313" key="22">
    <source>
        <dbReference type="EMBL" id="CCA78122.1"/>
    </source>
</evidence>
<keyword evidence="7 17" id="KW-0812">Transmembrane</keyword>
<organism evidence="23">
    <name type="scientific">Serendipita indica (strain DSM 11827)</name>
    <name type="common">Root endophyte fungus</name>
    <name type="synonym">Piriformospora indica</name>
    <dbReference type="NCBI Taxonomy" id="1109443"/>
    <lineage>
        <taxon>Eukaryota</taxon>
        <taxon>Fungi</taxon>
        <taxon>Dikarya</taxon>
        <taxon>Basidiomycota</taxon>
        <taxon>Agaricomycotina</taxon>
        <taxon>Agaricomycetes</taxon>
        <taxon>Sebacinales</taxon>
        <taxon>Serendipitaceae</taxon>
        <taxon>Serendipita</taxon>
    </lineage>
</organism>
<keyword evidence="10" id="KW-0249">Electron transport</keyword>
<dbReference type="PRINTS" id="PR01434">
    <property type="entry name" value="NADHDHGNASE5"/>
</dbReference>
<dbReference type="PANTHER" id="PTHR42829">
    <property type="entry name" value="NADH-UBIQUINONE OXIDOREDUCTASE CHAIN 5"/>
    <property type="match status" value="1"/>
</dbReference>
<evidence type="ECO:0000313" key="23">
    <source>
        <dbReference type="Proteomes" id="UP000007148"/>
    </source>
</evidence>
<feature type="transmembrane region" description="Helical" evidence="17">
    <location>
        <begin position="358"/>
        <end position="387"/>
    </location>
</feature>
<evidence type="ECO:0000256" key="8">
    <source>
        <dbReference type="ARBA" id="ARBA00022792"/>
    </source>
</evidence>
<comment type="function">
    <text evidence="17">Core subunit of the mitochondrial membrane respiratory chain NADH dehydrogenase (Complex I) which catalyzes electron transfer from NADH through the respiratory chain, using ubiquinone as an electron acceptor. Essential for the catalytic activity and assembly of complex I.</text>
</comment>
<feature type="transmembrane region" description="Helical" evidence="17">
    <location>
        <begin position="324"/>
        <end position="346"/>
    </location>
</feature>
<reference evidence="22 23" key="1">
    <citation type="journal article" date="2011" name="PLoS Pathog.">
        <title>Endophytic Life Strategies Decoded by Genome and Transcriptome Analyses of the Mutualistic Root Symbiont Piriformospora indica.</title>
        <authorList>
            <person name="Zuccaro A."/>
            <person name="Lahrmann U."/>
            <person name="Guldener U."/>
            <person name="Langen G."/>
            <person name="Pfiffi S."/>
            <person name="Biedenkopf D."/>
            <person name="Wong P."/>
            <person name="Samans B."/>
            <person name="Grimm C."/>
            <person name="Basiewicz M."/>
            <person name="Murat C."/>
            <person name="Martin F."/>
            <person name="Kogel K.H."/>
        </authorList>
    </citation>
    <scope>NUCLEOTIDE SEQUENCE [LARGE SCALE GENOMIC DNA]</scope>
    <source>
        <strain evidence="22 23">DSM 11827</strain>
    </source>
</reference>
<evidence type="ECO:0000256" key="9">
    <source>
        <dbReference type="ARBA" id="ARBA00022967"/>
    </source>
</evidence>
<evidence type="ECO:0000256" key="10">
    <source>
        <dbReference type="ARBA" id="ARBA00022982"/>
    </source>
</evidence>
<proteinExistence type="inferred from homology"/>
<evidence type="ECO:0000256" key="2">
    <source>
        <dbReference type="ARBA" id="ARBA00004448"/>
    </source>
</evidence>
<accession>G4U3F8</accession>
<evidence type="ECO:0000256" key="1">
    <source>
        <dbReference type="ARBA" id="ARBA00003257"/>
    </source>
</evidence>
<feature type="transmembrane region" description="Helical" evidence="17">
    <location>
        <begin position="26"/>
        <end position="47"/>
    </location>
</feature>
<feature type="transmembrane region" description="Helical" evidence="17">
    <location>
        <begin position="453"/>
        <end position="472"/>
    </location>
</feature>
<evidence type="ECO:0000256" key="17">
    <source>
        <dbReference type="RuleBase" id="RU003404"/>
    </source>
</evidence>
<keyword evidence="5 17" id="KW-0813">Transport</keyword>
<feature type="chain" id="PRO_5003469342" description="NADH-ubiquinone oxidoreductase chain 5" evidence="18">
    <location>
        <begin position="17"/>
        <end position="640"/>
    </location>
</feature>
<feature type="transmembrane region" description="Helical" evidence="17">
    <location>
        <begin position="272"/>
        <end position="293"/>
    </location>
</feature>
<evidence type="ECO:0000256" key="14">
    <source>
        <dbReference type="ARBA" id="ARBA00023128"/>
    </source>
</evidence>
<keyword evidence="8" id="KW-0999">Mitochondrion inner membrane</keyword>
<dbReference type="GO" id="GO:0015990">
    <property type="term" value="P:electron transport coupled proton transport"/>
    <property type="evidence" value="ECO:0007669"/>
    <property type="project" value="TreeGrafter"/>
</dbReference>
<evidence type="ECO:0000259" key="21">
    <source>
        <dbReference type="Pfam" id="PF06455"/>
    </source>
</evidence>
<comment type="subcellular location">
    <subcellularLocation>
        <location evidence="2">Mitochondrion inner membrane</location>
        <topology evidence="2">Multi-pass membrane protein</topology>
    </subcellularLocation>
</comment>
<gene>
    <name evidence="22" type="ORF">PIIN_mito_NAD5</name>
</gene>
<keyword evidence="15 17" id="KW-0472">Membrane</keyword>
<dbReference type="GO" id="GO:0005743">
    <property type="term" value="C:mitochondrial inner membrane"/>
    <property type="evidence" value="ECO:0007669"/>
    <property type="project" value="UniProtKB-SubCell"/>
</dbReference>
<dbReference type="OrthoDB" id="2686308at2759"/>
<evidence type="ECO:0000256" key="18">
    <source>
        <dbReference type="SAM" id="SignalP"/>
    </source>
</evidence>
<comment type="function">
    <text evidence="1">Core subunit of the mitochondrial membrane respiratory chain NADH dehydrogenase (Complex I) that is believed to belong to the minimal assembly required for catalysis. Complex I functions in the transfer of electrons from NADH to the respiratory chain. The immediate electron acceptor for the enzyme is believed to be ubiquinone.</text>
</comment>
<feature type="transmembrane region" description="Helical" evidence="17">
    <location>
        <begin position="514"/>
        <end position="533"/>
    </location>
</feature>
<dbReference type="GO" id="GO:0003954">
    <property type="term" value="F:NADH dehydrogenase activity"/>
    <property type="evidence" value="ECO:0007669"/>
    <property type="project" value="TreeGrafter"/>
</dbReference>
<evidence type="ECO:0000256" key="7">
    <source>
        <dbReference type="ARBA" id="ARBA00022692"/>
    </source>
</evidence>
<dbReference type="InterPro" id="IPR018393">
    <property type="entry name" value="NADHpl_OxRdtase_5_subgr"/>
</dbReference>
<dbReference type="EC" id="7.1.1.2" evidence="3 17"/>
<evidence type="ECO:0000256" key="15">
    <source>
        <dbReference type="ARBA" id="ARBA00023136"/>
    </source>
</evidence>
<dbReference type="Pfam" id="PF00662">
    <property type="entry name" value="Proton_antipo_N"/>
    <property type="match status" value="1"/>
</dbReference>
<name>G4U3F8_SERID</name>
<evidence type="ECO:0000256" key="16">
    <source>
        <dbReference type="ARBA" id="ARBA00049551"/>
    </source>
</evidence>
<feature type="transmembrane region" description="Helical" evidence="17">
    <location>
        <begin position="613"/>
        <end position="633"/>
    </location>
</feature>
<feature type="transmembrane region" description="Helical" evidence="17">
    <location>
        <begin position="59"/>
        <end position="77"/>
    </location>
</feature>
<evidence type="ECO:0000256" key="13">
    <source>
        <dbReference type="ARBA" id="ARBA00023075"/>
    </source>
</evidence>
<dbReference type="InterPro" id="IPR010934">
    <property type="entry name" value="NADH_DH_su5_C"/>
</dbReference>
<keyword evidence="11 17" id="KW-1133">Transmembrane helix</keyword>
<feature type="transmembrane region" description="Helical" evidence="17">
    <location>
        <begin position="242"/>
        <end position="260"/>
    </location>
</feature>
<feature type="domain" description="NADH:quinone oxidoreductase/Mrp antiporter transmembrane" evidence="19">
    <location>
        <begin position="134"/>
        <end position="417"/>
    </location>
</feature>
<keyword evidence="6" id="KW-0679">Respiratory chain</keyword>
<evidence type="ECO:0000256" key="4">
    <source>
        <dbReference type="ARBA" id="ARBA00021096"/>
    </source>
</evidence>
<keyword evidence="23" id="KW-1185">Reference proteome</keyword>
<evidence type="ECO:0000256" key="12">
    <source>
        <dbReference type="ARBA" id="ARBA00023027"/>
    </source>
</evidence>
<dbReference type="InterPro" id="IPR001750">
    <property type="entry name" value="ND/Mrp_TM"/>
</dbReference>
<dbReference type="PRINTS" id="PR01435">
    <property type="entry name" value="NPOXDRDTASE5"/>
</dbReference>
<feature type="domain" description="NADH-Ubiquinone oxidoreductase (complex I) chain 5 N-terminal" evidence="20">
    <location>
        <begin position="64"/>
        <end position="114"/>
    </location>
</feature>
<dbReference type="eggNOG" id="KOG4668">
    <property type="taxonomic scope" value="Eukaryota"/>
</dbReference>
<sequence length="640" mass="70174">MYLLILFLPLCGSITAGLLGRKLGPSGAHFATISSLATASLLALLAFYEVAICASPVTINLGSWINSDLLNINWLFYFDQLSVTMLVIVTVVSLMVHIYSIYYMTGEPHQQRFFSYLSLFTFFMLVLLAGGNYLILFLGEGIGVSSYLLINYYYTRLASNKAAILAFNQNRVGDWILSVGFFSMISVFGSLDYDVIFNLAPSINPQLITIICLFLFIGAGAKSSVLGLHSWLPGSMEAPTPVSSLLHAATLVTAGLYLLIRSSPLLEYSPSILLVITIMGALTAIFAATSGLLQNDIKRIIAFSTISQLGYCFMAIGHSQYNVALFHVLTHSCFKALLFLGAGAVIHAMNNQQDVRKLGGLIGFLPFTYTVMFIGSISLMALPWLSGFYSKDLILELAYGTYTVKGYIAWIFGTLTAGFTAFYSFRLITLTFLGTPAAPVKSYNNVHEPSMSAVISLVFLAFCSIFIGYFTSEAFVGVGSDFLGDSIFIHPTNIAIIEAEFALPLYIKLAPAALTVLGALASLVLYLFFPTFLFNLTNNNLGKTLYTFLNGKYLLDILLNSFIIRGGLSLGYTLSKYLDRGAFEYLGPNGLSLLTYKISASLNKLDDGIITNYASYMVIFILVTNITLFIYYFNQYVVLI</sequence>
<evidence type="ECO:0000256" key="6">
    <source>
        <dbReference type="ARBA" id="ARBA00022660"/>
    </source>
</evidence>
<dbReference type="STRING" id="1109443.G4U3F8"/>
<comment type="similarity">
    <text evidence="17">Belongs to the complex I subunit 5 family.</text>
</comment>
<feature type="domain" description="NADH dehydrogenase subunit 5 C-terminal" evidence="21">
    <location>
        <begin position="501"/>
        <end position="624"/>
    </location>
</feature>
<dbReference type="InterPro" id="IPR001516">
    <property type="entry name" value="Proton_antipo_N"/>
</dbReference>
<dbReference type="AlphaFoldDB" id="G4U3F8"/>
<geneLocation type="mitochondrion" evidence="22"/>
<feature type="signal peptide" evidence="18">
    <location>
        <begin position="1"/>
        <end position="16"/>
    </location>
</feature>
<feature type="transmembrane region" description="Helical" evidence="17">
    <location>
        <begin position="113"/>
        <end position="129"/>
    </location>
</feature>
<comment type="catalytic activity">
    <reaction evidence="16 17">
        <text>a ubiquinone + NADH + 5 H(+)(in) = a ubiquinol + NAD(+) + 4 H(+)(out)</text>
        <dbReference type="Rhea" id="RHEA:29091"/>
        <dbReference type="Rhea" id="RHEA-COMP:9565"/>
        <dbReference type="Rhea" id="RHEA-COMP:9566"/>
        <dbReference type="ChEBI" id="CHEBI:15378"/>
        <dbReference type="ChEBI" id="CHEBI:16389"/>
        <dbReference type="ChEBI" id="CHEBI:17976"/>
        <dbReference type="ChEBI" id="CHEBI:57540"/>
        <dbReference type="ChEBI" id="CHEBI:57945"/>
        <dbReference type="EC" id="7.1.1.2"/>
    </reaction>
</comment>
<evidence type="ECO:0000259" key="20">
    <source>
        <dbReference type="Pfam" id="PF00662"/>
    </source>
</evidence>
<keyword evidence="12 17" id="KW-0520">NAD</keyword>
<feature type="transmembrane region" description="Helical" evidence="17">
    <location>
        <begin position="203"/>
        <end position="221"/>
    </location>
</feature>
<evidence type="ECO:0000256" key="3">
    <source>
        <dbReference type="ARBA" id="ARBA00012944"/>
    </source>
</evidence>
<evidence type="ECO:0000256" key="5">
    <source>
        <dbReference type="ARBA" id="ARBA00022448"/>
    </source>
</evidence>
<dbReference type="EMBL" id="FQ859090">
    <property type="protein sequence ID" value="CCA78122.1"/>
    <property type="molecule type" value="Genomic_DNA"/>
</dbReference>
<dbReference type="GO" id="GO:0042773">
    <property type="term" value="P:ATP synthesis coupled electron transport"/>
    <property type="evidence" value="ECO:0007669"/>
    <property type="project" value="InterPro"/>
</dbReference>